<dbReference type="EMBL" id="JABFUD020000002">
    <property type="protein sequence ID" value="KAI5083741.1"/>
    <property type="molecule type" value="Genomic_DNA"/>
</dbReference>
<dbReference type="AlphaFoldDB" id="A0A9D4ZRW6"/>
<evidence type="ECO:0000313" key="4">
    <source>
        <dbReference type="Proteomes" id="UP000886520"/>
    </source>
</evidence>
<keyword evidence="2" id="KW-0677">Repeat</keyword>
<dbReference type="SMART" id="SM00612">
    <property type="entry name" value="Kelch"/>
    <property type="match status" value="2"/>
</dbReference>
<keyword evidence="1" id="KW-0880">Kelch repeat</keyword>
<protein>
    <recommendedName>
        <fullName evidence="5">F-box/kelch-repeat protein</fullName>
    </recommendedName>
</protein>
<reference evidence="3" key="1">
    <citation type="submission" date="2021-01" db="EMBL/GenBank/DDBJ databases">
        <title>Adiantum capillus-veneris genome.</title>
        <authorList>
            <person name="Fang Y."/>
            <person name="Liao Q."/>
        </authorList>
    </citation>
    <scope>NUCLEOTIDE SEQUENCE</scope>
    <source>
        <strain evidence="3">H3</strain>
        <tissue evidence="3">Leaf</tissue>
    </source>
</reference>
<dbReference type="InterPro" id="IPR006652">
    <property type="entry name" value="Kelch_1"/>
</dbReference>
<evidence type="ECO:0008006" key="5">
    <source>
        <dbReference type="Google" id="ProtNLM"/>
    </source>
</evidence>
<dbReference type="Gene3D" id="2.120.10.80">
    <property type="entry name" value="Kelch-type beta propeller"/>
    <property type="match status" value="1"/>
</dbReference>
<dbReference type="Proteomes" id="UP000886520">
    <property type="component" value="Chromosome 3"/>
</dbReference>
<keyword evidence="4" id="KW-1185">Reference proteome</keyword>
<comment type="caution">
    <text evidence="3">The sequence shown here is derived from an EMBL/GenBank/DDBJ whole genome shotgun (WGS) entry which is preliminary data.</text>
</comment>
<sequence length="416" mass="46518">MKRQLALARDHGDGDDALIPGIPHDLALLCLARLPSRSQAKHRCVSVLWKQALESRTLSSLRLQLNILETHILLCFMSPSSCPQRSLSWWVIDPICVRYYPIMHASLPLNGNGFRSIASTTPGQVLFLEHFHFTRFDLFRRQNVWPCPPPLLTSRSGFASAAFDGHVYVAGGYIYNDYTLVYIAGGYIHGGRAQRYQFNNNNRGPLRSVERLDCTGMSKWERLPDMQYGRAGAAAVAMDGKLYAIGGGQHEESECSGEVWDPKKQEWLLVPQLWPSQVFGHSTAKVVVVMGRLLAIKEPANEIMVYEVATGLWKSIGCVPLGTFCSADAVNSLFFCRLFGVGNELWVLVQSELSDDLLDQDHVDGDGIWIEQRELATQDVFFLACMPFSGGLLAWRRLPYCFDGSFRLLSSATIPI</sequence>
<dbReference type="PANTHER" id="PTHR46344">
    <property type="entry name" value="OS02G0202900 PROTEIN"/>
    <property type="match status" value="1"/>
</dbReference>
<dbReference type="SUPFAM" id="SSF117281">
    <property type="entry name" value="Kelch motif"/>
    <property type="match status" value="1"/>
</dbReference>
<evidence type="ECO:0000256" key="2">
    <source>
        <dbReference type="ARBA" id="ARBA00022737"/>
    </source>
</evidence>
<dbReference type="PANTHER" id="PTHR46344:SF27">
    <property type="entry name" value="KELCH REPEAT SUPERFAMILY PROTEIN"/>
    <property type="match status" value="1"/>
</dbReference>
<gene>
    <name evidence="3" type="ORF">GOP47_0003484</name>
</gene>
<evidence type="ECO:0000256" key="1">
    <source>
        <dbReference type="ARBA" id="ARBA00022441"/>
    </source>
</evidence>
<organism evidence="3 4">
    <name type="scientific">Adiantum capillus-veneris</name>
    <name type="common">Maidenhair fern</name>
    <dbReference type="NCBI Taxonomy" id="13818"/>
    <lineage>
        <taxon>Eukaryota</taxon>
        <taxon>Viridiplantae</taxon>
        <taxon>Streptophyta</taxon>
        <taxon>Embryophyta</taxon>
        <taxon>Tracheophyta</taxon>
        <taxon>Polypodiopsida</taxon>
        <taxon>Polypodiidae</taxon>
        <taxon>Polypodiales</taxon>
        <taxon>Pteridineae</taxon>
        <taxon>Pteridaceae</taxon>
        <taxon>Vittarioideae</taxon>
        <taxon>Adiantum</taxon>
    </lineage>
</organism>
<proteinExistence type="predicted"/>
<dbReference type="Pfam" id="PF01344">
    <property type="entry name" value="Kelch_1"/>
    <property type="match status" value="1"/>
</dbReference>
<evidence type="ECO:0000313" key="3">
    <source>
        <dbReference type="EMBL" id="KAI5083741.1"/>
    </source>
</evidence>
<dbReference type="InterPro" id="IPR015915">
    <property type="entry name" value="Kelch-typ_b-propeller"/>
</dbReference>
<dbReference type="CDD" id="cd22152">
    <property type="entry name" value="F-box_AtAFR-like"/>
    <property type="match status" value="1"/>
</dbReference>
<accession>A0A9D4ZRW6</accession>
<dbReference type="OrthoDB" id="45365at2759"/>
<name>A0A9D4ZRW6_ADICA</name>